<proteinExistence type="predicted"/>
<evidence type="ECO:0000313" key="3">
    <source>
        <dbReference type="Proteomes" id="UP001482620"/>
    </source>
</evidence>
<protein>
    <submittedName>
        <fullName evidence="2">Uncharacterized protein</fullName>
    </submittedName>
</protein>
<evidence type="ECO:0000256" key="1">
    <source>
        <dbReference type="SAM" id="MobiDB-lite"/>
    </source>
</evidence>
<gene>
    <name evidence="2" type="ORF">ILYODFUR_019512</name>
</gene>
<organism evidence="2 3">
    <name type="scientific">Ilyodon furcidens</name>
    <name type="common">goldbreast splitfin</name>
    <dbReference type="NCBI Taxonomy" id="33524"/>
    <lineage>
        <taxon>Eukaryota</taxon>
        <taxon>Metazoa</taxon>
        <taxon>Chordata</taxon>
        <taxon>Craniata</taxon>
        <taxon>Vertebrata</taxon>
        <taxon>Euteleostomi</taxon>
        <taxon>Actinopterygii</taxon>
        <taxon>Neopterygii</taxon>
        <taxon>Teleostei</taxon>
        <taxon>Neoteleostei</taxon>
        <taxon>Acanthomorphata</taxon>
        <taxon>Ovalentaria</taxon>
        <taxon>Atherinomorphae</taxon>
        <taxon>Cyprinodontiformes</taxon>
        <taxon>Goodeidae</taxon>
        <taxon>Ilyodon</taxon>
    </lineage>
</organism>
<dbReference type="Proteomes" id="UP001482620">
    <property type="component" value="Unassembled WGS sequence"/>
</dbReference>
<feature type="compositionally biased region" description="Polar residues" evidence="1">
    <location>
        <begin position="67"/>
        <end position="83"/>
    </location>
</feature>
<feature type="region of interest" description="Disordered" evidence="1">
    <location>
        <begin position="35"/>
        <end position="83"/>
    </location>
</feature>
<accession>A0ABV0UWQ7</accession>
<evidence type="ECO:0000313" key="2">
    <source>
        <dbReference type="EMBL" id="MEQ2248483.1"/>
    </source>
</evidence>
<comment type="caution">
    <text evidence="2">The sequence shown here is derived from an EMBL/GenBank/DDBJ whole genome shotgun (WGS) entry which is preliminary data.</text>
</comment>
<reference evidence="2 3" key="1">
    <citation type="submission" date="2021-06" db="EMBL/GenBank/DDBJ databases">
        <authorList>
            <person name="Palmer J.M."/>
        </authorList>
    </citation>
    <scope>NUCLEOTIDE SEQUENCE [LARGE SCALE GENOMIC DNA]</scope>
    <source>
        <strain evidence="3">if_2019</strain>
        <tissue evidence="2">Muscle</tissue>
    </source>
</reference>
<dbReference type="EMBL" id="JAHRIQ010083056">
    <property type="protein sequence ID" value="MEQ2248483.1"/>
    <property type="molecule type" value="Genomic_DNA"/>
</dbReference>
<name>A0ABV0UWQ7_9TELE</name>
<keyword evidence="3" id="KW-1185">Reference proteome</keyword>
<sequence length="105" mass="11580">MVPGKVPVEFTHEAASMETTGFVSSGVELCGPGTVNGKEAKEIQEKQVTPPKKNPDYYRKNPVNPVERQTNPPHQCSHTQHNHTFTGFSLPHLSENGLIFKLNKG</sequence>